<evidence type="ECO:0000256" key="2">
    <source>
        <dbReference type="ARBA" id="ARBA00023002"/>
    </source>
</evidence>
<evidence type="ECO:0000313" key="3">
    <source>
        <dbReference type="EMBL" id="MCF1596572.1"/>
    </source>
</evidence>
<dbReference type="InterPro" id="IPR036291">
    <property type="entry name" value="NAD(P)-bd_dom_sf"/>
</dbReference>
<dbReference type="SUPFAM" id="SSF51735">
    <property type="entry name" value="NAD(P)-binding Rossmann-fold domains"/>
    <property type="match status" value="1"/>
</dbReference>
<name>A0A9X1Q053_STRM4</name>
<dbReference type="PANTHER" id="PTHR43669:SF3">
    <property type="entry name" value="ALCOHOL DEHYDROGENASE, PUTATIVE (AFU_ORTHOLOGUE AFUA_3G03445)-RELATED"/>
    <property type="match status" value="1"/>
</dbReference>
<dbReference type="Pfam" id="PF13561">
    <property type="entry name" value="adh_short_C2"/>
    <property type="match status" value="1"/>
</dbReference>
<dbReference type="Gene3D" id="3.40.50.720">
    <property type="entry name" value="NAD(P)-binding Rossmann-like Domain"/>
    <property type="match status" value="1"/>
</dbReference>
<dbReference type="EMBL" id="JAKEIP010000106">
    <property type="protein sequence ID" value="MCF1596572.1"/>
    <property type="molecule type" value="Genomic_DNA"/>
</dbReference>
<dbReference type="AlphaFoldDB" id="A0A9X1Q053"/>
<dbReference type="PANTHER" id="PTHR43669">
    <property type="entry name" value="5-KETO-D-GLUCONATE 5-REDUCTASE"/>
    <property type="match status" value="1"/>
</dbReference>
<dbReference type="Proteomes" id="UP001139384">
    <property type="component" value="Unassembled WGS sequence"/>
</dbReference>
<protein>
    <submittedName>
        <fullName evidence="3">SDR family oxidoreductase</fullName>
    </submittedName>
</protein>
<keyword evidence="2" id="KW-0560">Oxidoreductase</keyword>
<evidence type="ECO:0000256" key="1">
    <source>
        <dbReference type="ARBA" id="ARBA00006484"/>
    </source>
</evidence>
<dbReference type="RefSeq" id="WP_234764883.1">
    <property type="nucleotide sequence ID" value="NZ_JAKEIP010000106.1"/>
</dbReference>
<organism evidence="3 4">
    <name type="scientific">Streptomyces muensis</name>
    <dbReference type="NCBI Taxonomy" id="1077944"/>
    <lineage>
        <taxon>Bacteria</taxon>
        <taxon>Bacillati</taxon>
        <taxon>Actinomycetota</taxon>
        <taxon>Actinomycetes</taxon>
        <taxon>Kitasatosporales</taxon>
        <taxon>Streptomycetaceae</taxon>
        <taxon>Streptomyces</taxon>
    </lineage>
</organism>
<comment type="similarity">
    <text evidence="1">Belongs to the short-chain dehydrogenases/reductases (SDR) family.</text>
</comment>
<evidence type="ECO:0000313" key="4">
    <source>
        <dbReference type="Proteomes" id="UP001139384"/>
    </source>
</evidence>
<sequence>MLLADRTAIVHGGSGAVGAAVARGFAREGAVVHLTGRTVPPLEDVARRIRDDGGTAHVAELDATDRDAVDRHADTVAAQSRGIDICFNATSNDDLQGTPLLDMAVADVLRPVTKAVTTTLTTATAAARHMVRAGSGVILVMGGGREAIPDLGGSHMAWSALAGVCRQLAAELGPQGVRVVWLLSPGSPAPGEENRAAEGALLTGRPHYDDVANAAVFAASDWARTMTASELNLTGGLVVD</sequence>
<gene>
    <name evidence="3" type="ORF">L0P92_23795</name>
</gene>
<comment type="caution">
    <text evidence="3">The sequence shown here is derived from an EMBL/GenBank/DDBJ whole genome shotgun (WGS) entry which is preliminary data.</text>
</comment>
<dbReference type="InterPro" id="IPR002347">
    <property type="entry name" value="SDR_fam"/>
</dbReference>
<keyword evidence="4" id="KW-1185">Reference proteome</keyword>
<accession>A0A9X1Q053</accession>
<reference evidence="3" key="1">
    <citation type="submission" date="2022-01" db="EMBL/GenBank/DDBJ databases">
        <title>Draft Genome Sequences of Seven Type Strains of the Genus Streptomyces.</title>
        <authorList>
            <person name="Aziz S."/>
            <person name="Coretto E."/>
            <person name="Chronakova A."/>
            <person name="Sproer C."/>
            <person name="Huber K."/>
            <person name="Nouioui I."/>
            <person name="Gross H."/>
        </authorList>
    </citation>
    <scope>NUCLEOTIDE SEQUENCE</scope>
    <source>
        <strain evidence="3">DSM 103493</strain>
    </source>
</reference>
<dbReference type="GO" id="GO:0016491">
    <property type="term" value="F:oxidoreductase activity"/>
    <property type="evidence" value="ECO:0007669"/>
    <property type="project" value="UniProtKB-KW"/>
</dbReference>
<proteinExistence type="inferred from homology"/>